<organism evidence="2 3">
    <name type="scientific">Pararhodobacter marinus</name>
    <dbReference type="NCBI Taxonomy" id="2184063"/>
    <lineage>
        <taxon>Bacteria</taxon>
        <taxon>Pseudomonadati</taxon>
        <taxon>Pseudomonadota</taxon>
        <taxon>Alphaproteobacteria</taxon>
        <taxon>Rhodobacterales</taxon>
        <taxon>Paracoccaceae</taxon>
        <taxon>Pararhodobacter</taxon>
    </lineage>
</organism>
<keyword evidence="3" id="KW-1185">Reference proteome</keyword>
<feature type="signal peptide" evidence="1">
    <location>
        <begin position="1"/>
        <end position="28"/>
    </location>
</feature>
<comment type="caution">
    <text evidence="2">The sequence shown here is derived from an EMBL/GenBank/DDBJ whole genome shotgun (WGS) entry which is preliminary data.</text>
</comment>
<proteinExistence type="predicted"/>
<reference evidence="2 3" key="1">
    <citation type="submission" date="2018-05" db="EMBL/GenBank/DDBJ databases">
        <title>Pararhodobacter marina sp. nov., isolated from deep-sea water of the Indian Ocean.</title>
        <authorList>
            <person name="Lai Q.Sr."/>
            <person name="Liu X."/>
            <person name="Shao Z."/>
        </authorList>
    </citation>
    <scope>NUCLEOTIDE SEQUENCE [LARGE SCALE GENOMIC DNA]</scope>
    <source>
        <strain evidence="2 3">CIC4N-9</strain>
    </source>
</reference>
<dbReference type="InterPro" id="IPR018550">
    <property type="entry name" value="Lipid-A_deacylase-rel"/>
</dbReference>
<dbReference type="AlphaFoldDB" id="A0A2U2CB82"/>
<dbReference type="OrthoDB" id="6199047at2"/>
<evidence type="ECO:0000313" key="3">
    <source>
        <dbReference type="Proteomes" id="UP000244940"/>
    </source>
</evidence>
<evidence type="ECO:0000256" key="1">
    <source>
        <dbReference type="SAM" id="SignalP"/>
    </source>
</evidence>
<keyword evidence="1" id="KW-0732">Signal</keyword>
<dbReference type="Gene3D" id="2.40.160.20">
    <property type="match status" value="1"/>
</dbReference>
<protein>
    <submittedName>
        <fullName evidence="2">Acyloxyacyl hydrolase</fullName>
    </submittedName>
</protein>
<accession>A0A2U2CB82</accession>
<dbReference type="GeneID" id="94365211"/>
<gene>
    <name evidence="2" type="ORF">C4N9_09940</name>
</gene>
<dbReference type="RefSeq" id="WP_109533171.1">
    <property type="nucleotide sequence ID" value="NZ_CAXPUO010000057.1"/>
</dbReference>
<sequence>MPMPRFLTARRLASATALAALLGSPAVAQSLDFSVGRSMRGPSEGTIFATLEYHAPASFVSGGWSGGWAGALRVSDDGDGWIGAGYALEYDLGANWYAQGSFMPGYYSAGGTALGHSVEFRTLIGVGYRFDALSSVDLTLDHMSNAGLGSSNPGIEILSIGYNRRF</sequence>
<evidence type="ECO:0000313" key="2">
    <source>
        <dbReference type="EMBL" id="PWE29122.1"/>
    </source>
</evidence>
<dbReference type="GO" id="GO:0016787">
    <property type="term" value="F:hydrolase activity"/>
    <property type="evidence" value="ECO:0007669"/>
    <property type="project" value="UniProtKB-KW"/>
</dbReference>
<name>A0A2U2CB82_9RHOB</name>
<keyword evidence="2" id="KW-0378">Hydrolase</keyword>
<dbReference type="EMBL" id="QEYD01000005">
    <property type="protein sequence ID" value="PWE29122.1"/>
    <property type="molecule type" value="Genomic_DNA"/>
</dbReference>
<dbReference type="Pfam" id="PF09411">
    <property type="entry name" value="PagL"/>
    <property type="match status" value="1"/>
</dbReference>
<feature type="chain" id="PRO_5015712791" evidence="1">
    <location>
        <begin position="29"/>
        <end position="166"/>
    </location>
</feature>
<dbReference type="Proteomes" id="UP000244940">
    <property type="component" value="Unassembled WGS sequence"/>
</dbReference>